<feature type="domain" description="S1 motif" evidence="8">
    <location>
        <begin position="277"/>
        <end position="347"/>
    </location>
</feature>
<dbReference type="Proteomes" id="UP001254564">
    <property type="component" value="Unassembled WGS sequence"/>
</dbReference>
<dbReference type="EMBL" id="JARWAN010000006">
    <property type="protein sequence ID" value="MDR5898446.1"/>
    <property type="molecule type" value="Genomic_DNA"/>
</dbReference>
<keyword evidence="3 6" id="KW-0694">RNA-binding</keyword>
<sequence length="558" mass="61590">MSESFAELFEQSLNDIDMEPGAIVVAQVVDIDGDWVTVNAGLKSEGQIPAAQFRDENGELNIAIGDDVHVALEAVEDGFGETRLSREKAKRAEAWKILEAAFEKDEVIKGVINGKVKGGFTVEVDSIRAFLPGSLVDVRPVRDTAHLENKELDFKVIKLDPKRNNVVVSRRAVLEAENSAEREALLATLQEGQQIKGIVKNLTDYGAFVDLGGVDGLLHITDMAWKRIKHPSEIVAVGDEINVKVLKFDRERNRVSLGLKQLGEDPWVSIKQRYPEGTIVHAVVTNLTDYGCFAELEEGVEGLVHVSEMDWTNKNIHPSKVVQVGDDVDVMILDIDEERRRISLGIKQCTPNPWETFNAQYNKGDRVSGTIKSITDFGIFIGLEGGIDGLVHLSDISWTETGEEAVRHFKKGDEAEAVILSIDPERERISLGVKQMDTDPVAEFLSVNDKGSIVTGRVVEVDAKEAQVELATDVVAVLKASEISADRVEDARNVLNEGDSVEARIVSVDRKSRQINLSVKAKEQDETRQNMKKVREQEPESGAPTTIGDLIKQQMGQD</sequence>
<dbReference type="CDD" id="cd05688">
    <property type="entry name" value="S1_RPS1_repeat_ec3"/>
    <property type="match status" value="1"/>
</dbReference>
<feature type="domain" description="S1 motif" evidence="8">
    <location>
        <begin position="21"/>
        <end position="87"/>
    </location>
</feature>
<dbReference type="NCBIfam" id="NF004952">
    <property type="entry name" value="PRK06299.1-2"/>
    <property type="match status" value="1"/>
</dbReference>
<proteinExistence type="inferred from homology"/>
<dbReference type="NCBIfam" id="TIGR00717">
    <property type="entry name" value="rpsA"/>
    <property type="match status" value="1"/>
</dbReference>
<dbReference type="NCBIfam" id="NF004951">
    <property type="entry name" value="PRK06299.1-1"/>
    <property type="match status" value="1"/>
</dbReference>
<evidence type="ECO:0000256" key="7">
    <source>
        <dbReference type="SAM" id="MobiDB-lite"/>
    </source>
</evidence>
<dbReference type="InterPro" id="IPR000110">
    <property type="entry name" value="Ribosomal_bS1"/>
</dbReference>
<accession>A0ABU1H3P2</accession>
<feature type="domain" description="S1 motif" evidence="8">
    <location>
        <begin position="105"/>
        <end position="171"/>
    </location>
</feature>
<dbReference type="CDD" id="cd05691">
    <property type="entry name" value="S1_RPS1_repeat_ec6"/>
    <property type="match status" value="1"/>
</dbReference>
<dbReference type="CDD" id="cd04465">
    <property type="entry name" value="S1_RPS1_repeat_ec2_hs2"/>
    <property type="match status" value="1"/>
</dbReference>
<keyword evidence="10" id="KW-1185">Reference proteome</keyword>
<evidence type="ECO:0000256" key="6">
    <source>
        <dbReference type="PIRNR" id="PIRNR002111"/>
    </source>
</evidence>
<evidence type="ECO:0000256" key="2">
    <source>
        <dbReference type="ARBA" id="ARBA00022737"/>
    </source>
</evidence>
<gene>
    <name evidence="9" type="primary">rpsA</name>
    <name evidence="9" type="ORF">QC823_05525</name>
</gene>
<dbReference type="NCBIfam" id="NF004954">
    <property type="entry name" value="PRK06299.1-4"/>
    <property type="match status" value="1"/>
</dbReference>
<evidence type="ECO:0000313" key="9">
    <source>
        <dbReference type="EMBL" id="MDR5898446.1"/>
    </source>
</evidence>
<dbReference type="Gene3D" id="2.40.50.140">
    <property type="entry name" value="Nucleic acid-binding proteins"/>
    <property type="match status" value="6"/>
</dbReference>
<evidence type="ECO:0000256" key="1">
    <source>
        <dbReference type="ARBA" id="ARBA00006767"/>
    </source>
</evidence>
<dbReference type="Pfam" id="PF00575">
    <property type="entry name" value="S1"/>
    <property type="match status" value="5"/>
</dbReference>
<feature type="region of interest" description="Disordered" evidence="7">
    <location>
        <begin position="520"/>
        <end position="558"/>
    </location>
</feature>
<feature type="domain" description="S1 motif" evidence="8">
    <location>
        <begin position="364"/>
        <end position="434"/>
    </location>
</feature>
<comment type="function">
    <text evidence="6">Binds mRNA; thus facilitating recognition of the initiation point. It is needed to translate mRNA with a short Shine-Dalgarno (SD) purine-rich sequence.</text>
</comment>
<keyword evidence="2" id="KW-0677">Repeat</keyword>
<dbReference type="RefSeq" id="WP_309655357.1">
    <property type="nucleotide sequence ID" value="NZ_JARWAN010000006.1"/>
</dbReference>
<name>A0ABU1H3P2_9GAMM</name>
<dbReference type="InterPro" id="IPR012340">
    <property type="entry name" value="NA-bd_OB-fold"/>
</dbReference>
<reference evidence="9 10" key="1">
    <citation type="submission" date="2023-04" db="EMBL/GenBank/DDBJ databases">
        <title>A long-awaited taxogenomic arrangement of the family Halomonadaceae.</title>
        <authorList>
            <person name="De La Haba R."/>
            <person name="Chuvochina M."/>
            <person name="Wittouck S."/>
            <person name="Arahal D.R."/>
            <person name="Sanchez-Porro C."/>
            <person name="Hugenholtz P."/>
            <person name="Ventosa A."/>
        </authorList>
    </citation>
    <scope>NUCLEOTIDE SEQUENCE [LARGE SCALE GENOMIC DNA]</scope>
    <source>
        <strain evidence="9 10">DSM 21020</strain>
    </source>
</reference>
<organism evidence="9 10">
    <name type="scientific">Vreelandella vilamensis</name>
    <dbReference type="NCBI Taxonomy" id="531309"/>
    <lineage>
        <taxon>Bacteria</taxon>
        <taxon>Pseudomonadati</taxon>
        <taxon>Pseudomonadota</taxon>
        <taxon>Gammaproteobacteria</taxon>
        <taxon>Oceanospirillales</taxon>
        <taxon>Halomonadaceae</taxon>
        <taxon>Vreelandella</taxon>
    </lineage>
</organism>
<protein>
    <recommendedName>
        <fullName evidence="6">30S ribosomal protein S1</fullName>
    </recommendedName>
</protein>
<dbReference type="InterPro" id="IPR050437">
    <property type="entry name" value="Ribos_protein_bS1-like"/>
</dbReference>
<dbReference type="InterPro" id="IPR003029">
    <property type="entry name" value="S1_domain"/>
</dbReference>
<feature type="domain" description="S1 motif" evidence="8">
    <location>
        <begin position="192"/>
        <end position="260"/>
    </location>
</feature>
<dbReference type="SMART" id="SM00316">
    <property type="entry name" value="S1"/>
    <property type="match status" value="6"/>
</dbReference>
<evidence type="ECO:0000259" key="8">
    <source>
        <dbReference type="PROSITE" id="PS50126"/>
    </source>
</evidence>
<evidence type="ECO:0000256" key="5">
    <source>
        <dbReference type="ARBA" id="ARBA00023274"/>
    </source>
</evidence>
<evidence type="ECO:0000313" key="10">
    <source>
        <dbReference type="Proteomes" id="UP001254564"/>
    </source>
</evidence>
<feature type="domain" description="S1 motif" evidence="8">
    <location>
        <begin position="451"/>
        <end position="520"/>
    </location>
</feature>
<dbReference type="PIRSF" id="PIRSF002111">
    <property type="entry name" value="RpsA"/>
    <property type="match status" value="1"/>
</dbReference>
<dbReference type="GO" id="GO:0005840">
    <property type="term" value="C:ribosome"/>
    <property type="evidence" value="ECO:0007669"/>
    <property type="project" value="UniProtKB-KW"/>
</dbReference>
<comment type="similarity">
    <text evidence="1 6">Belongs to the bacterial ribosomal protein bS1 family.</text>
</comment>
<evidence type="ECO:0000256" key="3">
    <source>
        <dbReference type="ARBA" id="ARBA00022884"/>
    </source>
</evidence>
<dbReference type="SUPFAM" id="SSF50249">
    <property type="entry name" value="Nucleic acid-binding proteins"/>
    <property type="match status" value="6"/>
</dbReference>
<dbReference type="PROSITE" id="PS50126">
    <property type="entry name" value="S1"/>
    <property type="match status" value="6"/>
</dbReference>
<dbReference type="InterPro" id="IPR035104">
    <property type="entry name" value="Ribosomal_protein_S1-like"/>
</dbReference>
<comment type="caution">
    <text evidence="9">The sequence shown here is derived from an EMBL/GenBank/DDBJ whole genome shotgun (WGS) entry which is preliminary data.</text>
</comment>
<dbReference type="PANTHER" id="PTHR10724:SF7">
    <property type="entry name" value="SMALL RIBOSOMAL SUBUNIT PROTEIN BS1C"/>
    <property type="match status" value="1"/>
</dbReference>
<dbReference type="PANTHER" id="PTHR10724">
    <property type="entry name" value="30S RIBOSOMAL PROTEIN S1"/>
    <property type="match status" value="1"/>
</dbReference>
<evidence type="ECO:0000256" key="4">
    <source>
        <dbReference type="ARBA" id="ARBA00022980"/>
    </source>
</evidence>
<keyword evidence="4 6" id="KW-0689">Ribosomal protein</keyword>
<keyword evidence="5 6" id="KW-0687">Ribonucleoprotein</keyword>
<feature type="compositionally biased region" description="Basic and acidic residues" evidence="7">
    <location>
        <begin position="520"/>
        <end position="538"/>
    </location>
</feature>
<dbReference type="PRINTS" id="PR00681">
    <property type="entry name" value="RIBOSOMALS1"/>
</dbReference>